<evidence type="ECO:0000313" key="2">
    <source>
        <dbReference type="Proteomes" id="UP000573603"/>
    </source>
</evidence>
<dbReference type="EMBL" id="JABEVY010000055">
    <property type="protein sequence ID" value="KAF5252620.1"/>
    <property type="molecule type" value="Genomic_DNA"/>
</dbReference>
<proteinExistence type="predicted"/>
<gene>
    <name evidence="1" type="ORF">FANTH_2515</name>
</gene>
<accession>A0A8H5E9Z6</accession>
<dbReference type="AlphaFoldDB" id="A0A8H5E9Z6"/>
<organism evidence="1 2">
    <name type="scientific">Fusarium anthophilum</name>
    <dbReference type="NCBI Taxonomy" id="48485"/>
    <lineage>
        <taxon>Eukaryota</taxon>
        <taxon>Fungi</taxon>
        <taxon>Dikarya</taxon>
        <taxon>Ascomycota</taxon>
        <taxon>Pezizomycotina</taxon>
        <taxon>Sordariomycetes</taxon>
        <taxon>Hypocreomycetidae</taxon>
        <taxon>Hypocreales</taxon>
        <taxon>Nectriaceae</taxon>
        <taxon>Fusarium</taxon>
        <taxon>Fusarium fujikuroi species complex</taxon>
    </lineage>
</organism>
<evidence type="ECO:0000313" key="1">
    <source>
        <dbReference type="EMBL" id="KAF5252620.1"/>
    </source>
</evidence>
<protein>
    <submittedName>
        <fullName evidence="1">Uncharacterized protein</fullName>
    </submittedName>
</protein>
<keyword evidence="2" id="KW-1185">Reference proteome</keyword>
<reference evidence="1 2" key="1">
    <citation type="journal article" date="2020" name="BMC Genomics">
        <title>Correction to: Identification and distribution of gene clusters required for synthesis of sphingolipid metabolism inhibitors in diverse species of the filamentous fungus Fusarium.</title>
        <authorList>
            <person name="Kim H.S."/>
            <person name="Lohmar J.M."/>
            <person name="Busman M."/>
            <person name="Brown D.W."/>
            <person name="Naumann T.A."/>
            <person name="Divon H.H."/>
            <person name="Lysoe E."/>
            <person name="Uhlig S."/>
            <person name="Proctor R.H."/>
        </authorList>
    </citation>
    <scope>NUCLEOTIDE SEQUENCE [LARGE SCALE GENOMIC DNA]</scope>
    <source>
        <strain evidence="1 2">NRRL 25214</strain>
    </source>
</reference>
<name>A0A8H5E9Z6_9HYPO</name>
<sequence>MDGFELEKIRNCRIILVVGPRGADHGTILPTLIYGEINNESFAFLDSPGFGHAASQPGAVKRQIHAMLGHFTKEFGGIHGILYIQDILTERETPGMQEATYFLRELTG</sequence>
<dbReference type="Proteomes" id="UP000573603">
    <property type="component" value="Unassembled WGS sequence"/>
</dbReference>
<comment type="caution">
    <text evidence="1">The sequence shown here is derived from an EMBL/GenBank/DDBJ whole genome shotgun (WGS) entry which is preliminary data.</text>
</comment>